<evidence type="ECO:0000313" key="3">
    <source>
        <dbReference type="Proteomes" id="UP000521943"/>
    </source>
</evidence>
<dbReference type="AlphaFoldDB" id="A0A8H6MGF6"/>
<accession>A0A8H6MGF6</accession>
<feature type="region of interest" description="Disordered" evidence="1">
    <location>
        <begin position="1"/>
        <end position="23"/>
    </location>
</feature>
<comment type="caution">
    <text evidence="2">The sequence shown here is derived from an EMBL/GenBank/DDBJ whole genome shotgun (WGS) entry which is preliminary data.</text>
</comment>
<protein>
    <submittedName>
        <fullName evidence="2">Uncharacterized protein</fullName>
    </submittedName>
</protein>
<keyword evidence="3" id="KW-1185">Reference proteome</keyword>
<evidence type="ECO:0000256" key="1">
    <source>
        <dbReference type="SAM" id="MobiDB-lite"/>
    </source>
</evidence>
<feature type="region of interest" description="Disordered" evidence="1">
    <location>
        <begin position="470"/>
        <end position="491"/>
    </location>
</feature>
<dbReference type="Proteomes" id="UP000521943">
    <property type="component" value="Unassembled WGS sequence"/>
</dbReference>
<dbReference type="EMBL" id="JACGCI010000005">
    <property type="protein sequence ID" value="KAF6763622.1"/>
    <property type="molecule type" value="Genomic_DNA"/>
</dbReference>
<evidence type="ECO:0000313" key="2">
    <source>
        <dbReference type="EMBL" id="KAF6763622.1"/>
    </source>
</evidence>
<name>A0A8H6MGF6_9AGAR</name>
<sequence>MAALARSSDDTPHRRFRPKTGSSRNGFLPSRELWILDYCPSTLSSFLSPLAKYAETTLDSCHRIYIYPAIWLALRALYKLKAYSDRTHDQFNRTMEIILGGMDRYTAAWQIELELSHRPRSPPPHAMPFLEDGNTRHLVEGRERKGVIKLLRTWIRDLCQAGSPERMDRSGKKPRSQNRVRRRTYIAQHLHRALTPPPPQRQYPNLGAHAPSDATAGSESRPFLLLSTHTSTLYGAGIPQYMELRVHDAGRTARTAHFLEVVCNEDCKKTSQELSLGRVWVGIEPTNQTITLPLYARQTYRSMFLTLEKRCSIEKGLPLLLTLTFRIQVPHTPYTIWYKHYTTPYLSRKVLRRMVGLESESPSREEFRVFASTRFVRVAGFWGRGAVLLPLRLRGRTISVLHIPYLHHPRTSKERAEILHLHVIKPRQRLDYKVLIEKGATLRGGEGLREWTRGKVRTFFAKIELRAKGKGGRVGEGGDEMTDNSLRSNLI</sequence>
<organism evidence="2 3">
    <name type="scientific">Ephemerocybe angulata</name>
    <dbReference type="NCBI Taxonomy" id="980116"/>
    <lineage>
        <taxon>Eukaryota</taxon>
        <taxon>Fungi</taxon>
        <taxon>Dikarya</taxon>
        <taxon>Basidiomycota</taxon>
        <taxon>Agaricomycotina</taxon>
        <taxon>Agaricomycetes</taxon>
        <taxon>Agaricomycetidae</taxon>
        <taxon>Agaricales</taxon>
        <taxon>Agaricineae</taxon>
        <taxon>Psathyrellaceae</taxon>
        <taxon>Ephemerocybe</taxon>
    </lineage>
</organism>
<gene>
    <name evidence="2" type="ORF">DFP72DRAFT_1040417</name>
</gene>
<reference evidence="2 3" key="1">
    <citation type="submission" date="2020-07" db="EMBL/GenBank/DDBJ databases">
        <title>Comparative genomics of pyrophilous fungi reveals a link between fire events and developmental genes.</title>
        <authorList>
            <consortium name="DOE Joint Genome Institute"/>
            <person name="Steindorff A.S."/>
            <person name="Carver A."/>
            <person name="Calhoun S."/>
            <person name="Stillman K."/>
            <person name="Liu H."/>
            <person name="Lipzen A."/>
            <person name="Pangilinan J."/>
            <person name="Labutti K."/>
            <person name="Bruns T.D."/>
            <person name="Grigoriev I.V."/>
        </authorList>
    </citation>
    <scope>NUCLEOTIDE SEQUENCE [LARGE SCALE GENOMIC DNA]</scope>
    <source>
        <strain evidence="2 3">CBS 144469</strain>
    </source>
</reference>
<feature type="region of interest" description="Disordered" evidence="1">
    <location>
        <begin position="189"/>
        <end position="218"/>
    </location>
</feature>
<proteinExistence type="predicted"/>